<comment type="caution">
    <text evidence="2">The sequence shown here is derived from an EMBL/GenBank/DDBJ whole genome shotgun (WGS) entry which is preliminary data.</text>
</comment>
<feature type="transmembrane region" description="Helical" evidence="1">
    <location>
        <begin position="95"/>
        <end position="120"/>
    </location>
</feature>
<organism evidence="2 3">
    <name type="scientific">Halobaculum halobium</name>
    <dbReference type="NCBI Taxonomy" id="3032281"/>
    <lineage>
        <taxon>Archaea</taxon>
        <taxon>Methanobacteriati</taxon>
        <taxon>Methanobacteriota</taxon>
        <taxon>Stenosarchaea group</taxon>
        <taxon>Halobacteria</taxon>
        <taxon>Halobacteriales</taxon>
        <taxon>Haloferacaceae</taxon>
        <taxon>Halobaculum</taxon>
    </lineage>
</organism>
<evidence type="ECO:0000256" key="1">
    <source>
        <dbReference type="SAM" id="Phobius"/>
    </source>
</evidence>
<evidence type="ECO:0000313" key="3">
    <source>
        <dbReference type="Proteomes" id="UP001596443"/>
    </source>
</evidence>
<reference evidence="2 3" key="1">
    <citation type="journal article" date="2019" name="Int. J. Syst. Evol. Microbiol.">
        <title>The Global Catalogue of Microorganisms (GCM) 10K type strain sequencing project: providing services to taxonomists for standard genome sequencing and annotation.</title>
        <authorList>
            <consortium name="The Broad Institute Genomics Platform"/>
            <consortium name="The Broad Institute Genome Sequencing Center for Infectious Disease"/>
            <person name="Wu L."/>
            <person name="Ma J."/>
        </authorList>
    </citation>
    <scope>NUCLEOTIDE SEQUENCE [LARGE SCALE GENOMIC DNA]</scope>
    <source>
        <strain evidence="2 3">SYNS20</strain>
    </source>
</reference>
<name>A0ABD5TFN7_9EURY</name>
<accession>A0ABD5TFN7</accession>
<keyword evidence="1" id="KW-0812">Transmembrane</keyword>
<feature type="transmembrane region" description="Helical" evidence="1">
    <location>
        <begin position="68"/>
        <end position="89"/>
    </location>
</feature>
<feature type="transmembrane region" description="Helical" evidence="1">
    <location>
        <begin position="141"/>
        <end position="158"/>
    </location>
</feature>
<keyword evidence="3" id="KW-1185">Reference proteome</keyword>
<feature type="transmembrane region" description="Helical" evidence="1">
    <location>
        <begin position="6"/>
        <end position="28"/>
    </location>
</feature>
<dbReference type="GeneID" id="81209062"/>
<proteinExistence type="predicted"/>
<keyword evidence="1" id="KW-1133">Transmembrane helix</keyword>
<dbReference type="EMBL" id="JBHSWX010000012">
    <property type="protein sequence ID" value="MFC6785997.1"/>
    <property type="molecule type" value="Genomic_DNA"/>
</dbReference>
<dbReference type="Proteomes" id="UP001596443">
    <property type="component" value="Unassembled WGS sequence"/>
</dbReference>
<gene>
    <name evidence="2" type="ORF">ACFQFD_08405</name>
</gene>
<dbReference type="AlphaFoldDB" id="A0ABD5TFN7"/>
<sequence length="159" mass="16479">MTAITLLAPVSLSIPLLFLVGVVGGILATLAMDRVMDQVDEGWTPPSVAAGVLTDTHPDNSPERLATAVHYVAGTLSGPLYVWLLLAVGSVLGTGLLGAVVAGVVMYPLMVGFFAVVVLPRSTGLPRQRLRAVRRAWATEAGVYLLVLVPVVGVAAALL</sequence>
<dbReference type="RefSeq" id="WP_284062815.1">
    <property type="nucleotide sequence ID" value="NZ_CP126158.1"/>
</dbReference>
<keyword evidence="1" id="KW-0472">Membrane</keyword>
<protein>
    <submittedName>
        <fullName evidence="2">Uncharacterized protein</fullName>
    </submittedName>
</protein>
<evidence type="ECO:0000313" key="2">
    <source>
        <dbReference type="EMBL" id="MFC6785997.1"/>
    </source>
</evidence>